<name>A0ABS1MHQ9_9NOCA</name>
<dbReference type="PROSITE" id="PS50043">
    <property type="entry name" value="HTH_LUXR_2"/>
    <property type="match status" value="1"/>
</dbReference>
<keyword evidence="3" id="KW-1185">Reference proteome</keyword>
<protein>
    <recommendedName>
        <fullName evidence="1">HTH luxR-type domain-containing protein</fullName>
    </recommendedName>
</protein>
<dbReference type="SMART" id="SM00421">
    <property type="entry name" value="HTH_LUXR"/>
    <property type="match status" value="1"/>
</dbReference>
<dbReference type="Pfam" id="PF00196">
    <property type="entry name" value="GerE"/>
    <property type="match status" value="1"/>
</dbReference>
<dbReference type="CDD" id="cd06170">
    <property type="entry name" value="LuxR_C_like"/>
    <property type="match status" value="1"/>
</dbReference>
<sequence length="828" mass="89933">MSAVSLRGDEVPASTSQFFGREAESETLEYLLTSVFRLITLVGPGGIGKTRLAAETLRGIDRAGSRHVHWVRLARLPRDSASVVEEVAHSVVRSDVVGQSAWDALLGALRFEASDGLAPLLVLDNCEHVNSAARQLITDLLSAVPELTILATSREPVGWAEEYVFAVPPLSPRQSLELLRVRAAIVGRPVPEDPEQITLARTICRRVDHNPLFIRLASARLRHRPLAGLLDELTGDTSDRRLAWRQGVRMESEGRHSGIGSVVEWSFDLCRAEERLLLERLAVFAAGFEETDNAAPARNGVELDAIVAVCANDALPAAAIAPILDGLVEKSLVSTHARAGMVRYYLLESVRLFAYQELFDREAERVRLQQRHRRYYRRGIGSIRDIWCGPEQQAWVEWVRDAWDNILIAIESSFTDPAEALIGLEISTVLISRWIPRGRAGAVLRLTELALDATQESGPAAEALRVRAMALIGRLALWQGECETAAALLDRCAAVCAPTVGDWRASATVDIGLPPAVEWTWGSELMMVAMDQRAVIVLDRARGKFHDAGDTLGEEACLQFLAFASAFVGDRAQALERTRHYLDLAAGAGATRTMAFAEIAHSIALARCGHTREALALTDALLSAPLVPDDMWTVSWALAGRFITLTEILADTTSPGAVDRDRIARELARLVGAFAAHHRSTGVAIHRIPLLATHLDRAAQLAGRALGEEDYADAQDQGKALLRTFVDSGDIGRGAFAAAATAGPGAGAPGVLWASLTRAERHIATYAAAGWTNTAIAAHRRCSVRTVDAQLASVRRKLMITSRNDILRHIPAEISKAVADATQNRPAR</sequence>
<gene>
    <name evidence="2" type="ORF">JK358_35930</name>
</gene>
<organism evidence="2 3">
    <name type="scientific">Nocardia acididurans</name>
    <dbReference type="NCBI Taxonomy" id="2802282"/>
    <lineage>
        <taxon>Bacteria</taxon>
        <taxon>Bacillati</taxon>
        <taxon>Actinomycetota</taxon>
        <taxon>Actinomycetes</taxon>
        <taxon>Mycobacteriales</taxon>
        <taxon>Nocardiaceae</taxon>
        <taxon>Nocardia</taxon>
    </lineage>
</organism>
<proteinExistence type="predicted"/>
<dbReference type="InterPro" id="IPR000792">
    <property type="entry name" value="Tscrpt_reg_LuxR_C"/>
</dbReference>
<dbReference type="SUPFAM" id="SSF46894">
    <property type="entry name" value="C-terminal effector domain of the bipartite response regulators"/>
    <property type="match status" value="1"/>
</dbReference>
<dbReference type="EMBL" id="JAERRJ010000019">
    <property type="protein sequence ID" value="MBL1079806.1"/>
    <property type="molecule type" value="Genomic_DNA"/>
</dbReference>
<dbReference type="PANTHER" id="PTHR47691">
    <property type="entry name" value="REGULATOR-RELATED"/>
    <property type="match status" value="1"/>
</dbReference>
<dbReference type="Gene3D" id="3.40.50.300">
    <property type="entry name" value="P-loop containing nucleotide triphosphate hydrolases"/>
    <property type="match status" value="1"/>
</dbReference>
<comment type="caution">
    <text evidence="2">The sequence shown here is derived from an EMBL/GenBank/DDBJ whole genome shotgun (WGS) entry which is preliminary data.</text>
</comment>
<dbReference type="PANTHER" id="PTHR47691:SF3">
    <property type="entry name" value="HTH-TYPE TRANSCRIPTIONAL REGULATOR RV0890C-RELATED"/>
    <property type="match status" value="1"/>
</dbReference>
<reference evidence="2 3" key="1">
    <citation type="submission" date="2021-01" db="EMBL/GenBank/DDBJ databases">
        <title>WGS of actinomycetes isolated from Thailand.</title>
        <authorList>
            <person name="Thawai C."/>
        </authorList>
    </citation>
    <scope>NUCLEOTIDE SEQUENCE [LARGE SCALE GENOMIC DNA]</scope>
    <source>
        <strain evidence="2 3">LPG 2</strain>
    </source>
</reference>
<dbReference type="Gene3D" id="1.10.10.10">
    <property type="entry name" value="Winged helix-like DNA-binding domain superfamily/Winged helix DNA-binding domain"/>
    <property type="match status" value="1"/>
</dbReference>
<evidence type="ECO:0000259" key="1">
    <source>
        <dbReference type="PROSITE" id="PS50043"/>
    </source>
</evidence>
<evidence type="ECO:0000313" key="2">
    <source>
        <dbReference type="EMBL" id="MBL1079806.1"/>
    </source>
</evidence>
<dbReference type="Proteomes" id="UP000602198">
    <property type="component" value="Unassembled WGS sequence"/>
</dbReference>
<dbReference type="InterPro" id="IPR016032">
    <property type="entry name" value="Sig_transdc_resp-reg_C-effctor"/>
</dbReference>
<dbReference type="RefSeq" id="WP_201957548.1">
    <property type="nucleotide sequence ID" value="NZ_JAERRJ010000019.1"/>
</dbReference>
<dbReference type="SUPFAM" id="SSF52540">
    <property type="entry name" value="P-loop containing nucleoside triphosphate hydrolases"/>
    <property type="match status" value="1"/>
</dbReference>
<dbReference type="InterPro" id="IPR027417">
    <property type="entry name" value="P-loop_NTPase"/>
</dbReference>
<feature type="domain" description="HTH luxR-type" evidence="1">
    <location>
        <begin position="749"/>
        <end position="814"/>
    </location>
</feature>
<dbReference type="InterPro" id="IPR036388">
    <property type="entry name" value="WH-like_DNA-bd_sf"/>
</dbReference>
<accession>A0ABS1MHQ9</accession>
<evidence type="ECO:0000313" key="3">
    <source>
        <dbReference type="Proteomes" id="UP000602198"/>
    </source>
</evidence>